<evidence type="ECO:0000313" key="2">
    <source>
        <dbReference type="Proteomes" id="UP001199054"/>
    </source>
</evidence>
<name>A0ABS8AZZ5_9ACTN</name>
<protein>
    <submittedName>
        <fullName evidence="1">ATP-binding protein</fullName>
    </submittedName>
</protein>
<dbReference type="Gene3D" id="3.40.50.300">
    <property type="entry name" value="P-loop containing nucleotide triphosphate hydrolases"/>
    <property type="match status" value="1"/>
</dbReference>
<comment type="caution">
    <text evidence="1">The sequence shown here is derived from an EMBL/GenBank/DDBJ whole genome shotgun (WGS) entry which is preliminary data.</text>
</comment>
<keyword evidence="1" id="KW-0067">ATP-binding</keyword>
<dbReference type="SUPFAM" id="SSF52540">
    <property type="entry name" value="P-loop containing nucleoside triphosphate hydrolases"/>
    <property type="match status" value="1"/>
</dbReference>
<sequence length="537" mass="57304">MSGVDTVRGIAYQQAQGVLQAVGVLEDPDLGGLRVEGTDDAVDIELLGRDGTLRHAIQVKVRATDYTWGESALLTVLKRWAVLPAAAHASFEFLTDGRLGPSGQRVQQALRSAAEGDTDDLARLLGAGIDDPVYTALGKATIRQDPSNIGALLKRAESQVAAMLPSAHTDEDRQEQATKAVDRLFRALFDFTSNPEPRHREMDRQVIAALLGVPAEQSPAHRWATARASYLEAAARRVVQEAVVPSVADIQVQVPSLFRQHEWGEGQRTHLGELLSGAGPVLLTGRTGTGKSTALRILRQQAAESGEVVIMVHAESYLPGRMAALAADGLAAVLEEAFPTATGAQALSDNTVTLAIDGASEIAEPMRRALHQELLAPVSSGRGARLVLVGRDVAALREILPSSVSPATYQMVGFGHEQRVELVEKATAAAGRPCPPQLARTVVVPLEQTLGDAAANPLLFSMALSLLDNQSAPKGRADLYRAFIEQLAARNGASGLSAVRTALGIVFARLLNEGRRYADVYEWHRRLSQATSGFVHG</sequence>
<accession>A0ABS8AZZ5</accession>
<reference evidence="1 2" key="1">
    <citation type="submission" date="2021-10" db="EMBL/GenBank/DDBJ databases">
        <title>Streptomyces sp. strain SMC 277, a novel streptomycete isolated from soil.</title>
        <authorList>
            <person name="Chanama M."/>
        </authorList>
    </citation>
    <scope>NUCLEOTIDE SEQUENCE [LARGE SCALE GENOMIC DNA]</scope>
    <source>
        <strain evidence="1 2">SMC 277</strain>
    </source>
</reference>
<dbReference type="EMBL" id="JAJAUY010000002">
    <property type="protein sequence ID" value="MCB5177929.1"/>
    <property type="molecule type" value="Genomic_DNA"/>
</dbReference>
<dbReference type="GO" id="GO:0005524">
    <property type="term" value="F:ATP binding"/>
    <property type="evidence" value="ECO:0007669"/>
    <property type="project" value="UniProtKB-KW"/>
</dbReference>
<keyword evidence="1" id="KW-0547">Nucleotide-binding</keyword>
<evidence type="ECO:0000313" key="1">
    <source>
        <dbReference type="EMBL" id="MCB5177929.1"/>
    </source>
</evidence>
<dbReference type="InterPro" id="IPR027417">
    <property type="entry name" value="P-loop_NTPase"/>
</dbReference>
<dbReference type="Proteomes" id="UP001199054">
    <property type="component" value="Unassembled WGS sequence"/>
</dbReference>
<keyword evidence="2" id="KW-1185">Reference proteome</keyword>
<gene>
    <name evidence="1" type="ORF">LG632_00770</name>
</gene>
<proteinExistence type="predicted"/>
<organism evidence="1 2">
    <name type="scientific">Streptomyces antimicrobicus</name>
    <dbReference type="NCBI Taxonomy" id="2883108"/>
    <lineage>
        <taxon>Bacteria</taxon>
        <taxon>Bacillati</taxon>
        <taxon>Actinomycetota</taxon>
        <taxon>Actinomycetes</taxon>
        <taxon>Kitasatosporales</taxon>
        <taxon>Streptomycetaceae</taxon>
        <taxon>Streptomyces</taxon>
    </lineage>
</organism>
<dbReference type="RefSeq" id="WP_226724333.1">
    <property type="nucleotide sequence ID" value="NZ_JAJAUY010000002.1"/>
</dbReference>